<dbReference type="CDD" id="cd00462">
    <property type="entry name" value="PTH"/>
    <property type="match status" value="1"/>
</dbReference>
<dbReference type="InterPro" id="IPR036416">
    <property type="entry name" value="Pept_tRNA_hydro_sf"/>
</dbReference>
<evidence type="ECO:0000313" key="12">
    <source>
        <dbReference type="Proteomes" id="UP000317178"/>
    </source>
</evidence>
<keyword evidence="2 7" id="KW-0820">tRNA-binding</keyword>
<evidence type="ECO:0000313" key="11">
    <source>
        <dbReference type="EMBL" id="QDU79714.1"/>
    </source>
</evidence>
<comment type="subcellular location">
    <subcellularLocation>
        <location evidence="7">Cytoplasm</location>
    </subcellularLocation>
</comment>
<sequence length="204" mass="22742">MNLIIGLGNPGKKYESTRHNIGFDVINELARRGDADRVQLKFDSELTECQINSQKVLLAKPLTYMNLSGKAIRQIVDFYKLNISDLLVICDDLNLDTGRLRLRGKGSSGGQKGLQNTIDQLGGRSDFARLRIGIGRPDGKLSVTDYVLKKFSQREQEDIQHAIQVAADAAEHWMQGDLVGTMNKFNSPTETKRTTKKSTDEESS</sequence>
<dbReference type="GO" id="GO:0006515">
    <property type="term" value="P:protein quality control for misfolded or incompletely synthesized proteins"/>
    <property type="evidence" value="ECO:0007669"/>
    <property type="project" value="UniProtKB-UniRule"/>
</dbReference>
<evidence type="ECO:0000256" key="1">
    <source>
        <dbReference type="ARBA" id="ARBA00013260"/>
    </source>
</evidence>
<comment type="caution">
    <text evidence="7">Lacks conserved residue(s) required for the propagation of feature annotation.</text>
</comment>
<name>A0A518CKK0_9PLAN</name>
<evidence type="ECO:0000256" key="6">
    <source>
        <dbReference type="ARBA" id="ARBA00050038"/>
    </source>
</evidence>
<feature type="site" description="Stabilizes the basic form of H active site to accept a proton" evidence="7">
    <location>
        <position position="91"/>
    </location>
</feature>
<evidence type="ECO:0000256" key="10">
    <source>
        <dbReference type="SAM" id="MobiDB-lite"/>
    </source>
</evidence>
<protein>
    <recommendedName>
        <fullName evidence="6 7">Peptidyl-tRNA hydrolase</fullName>
        <shortName evidence="7">Pth</shortName>
        <ecNumber evidence="1 7">3.1.1.29</ecNumber>
    </recommendedName>
</protein>
<keyword evidence="4 7" id="KW-0694">RNA-binding</keyword>
<comment type="similarity">
    <text evidence="5 7 9">Belongs to the PTH family.</text>
</comment>
<dbReference type="NCBIfam" id="TIGR00447">
    <property type="entry name" value="pth"/>
    <property type="match status" value="1"/>
</dbReference>
<dbReference type="FunFam" id="3.40.50.1470:FF:000001">
    <property type="entry name" value="Peptidyl-tRNA hydrolase"/>
    <property type="match status" value="1"/>
</dbReference>
<evidence type="ECO:0000256" key="9">
    <source>
        <dbReference type="RuleBase" id="RU004320"/>
    </source>
</evidence>
<comment type="function">
    <text evidence="7">Hydrolyzes ribosome-free peptidyl-tRNAs (with 1 or more amino acids incorporated), which drop off the ribosome during protein synthesis, or as a result of ribosome stalling.</text>
</comment>
<dbReference type="OrthoDB" id="9800507at2"/>
<evidence type="ECO:0000256" key="3">
    <source>
        <dbReference type="ARBA" id="ARBA00022801"/>
    </source>
</evidence>
<dbReference type="HAMAP" id="MF_00083">
    <property type="entry name" value="Pept_tRNA_hydro_bact"/>
    <property type="match status" value="1"/>
</dbReference>
<dbReference type="PROSITE" id="PS01195">
    <property type="entry name" value="PEPT_TRNA_HYDROL_1"/>
    <property type="match status" value="1"/>
</dbReference>
<accession>A0A518CKK0</accession>
<keyword evidence="7" id="KW-0963">Cytoplasm</keyword>
<feature type="region of interest" description="Disordered" evidence="10">
    <location>
        <begin position="180"/>
        <end position="204"/>
    </location>
</feature>
<dbReference type="InterPro" id="IPR001328">
    <property type="entry name" value="Pept_tRNA_hydro"/>
</dbReference>
<feature type="binding site" evidence="7">
    <location>
        <position position="66"/>
    </location>
    <ligand>
        <name>tRNA</name>
        <dbReference type="ChEBI" id="CHEBI:17843"/>
    </ligand>
</feature>
<proteinExistence type="inferred from homology"/>
<dbReference type="AlphaFoldDB" id="A0A518CKK0"/>
<keyword evidence="3 7" id="KW-0378">Hydrolase</keyword>
<organism evidence="11 12">
    <name type="scientific">Polystyrenella longa</name>
    <dbReference type="NCBI Taxonomy" id="2528007"/>
    <lineage>
        <taxon>Bacteria</taxon>
        <taxon>Pseudomonadati</taxon>
        <taxon>Planctomycetota</taxon>
        <taxon>Planctomycetia</taxon>
        <taxon>Planctomycetales</taxon>
        <taxon>Planctomycetaceae</taxon>
        <taxon>Polystyrenella</taxon>
    </lineage>
</organism>
<dbReference type="GO" id="GO:0004045">
    <property type="term" value="F:peptidyl-tRNA hydrolase activity"/>
    <property type="evidence" value="ECO:0007669"/>
    <property type="project" value="UniProtKB-UniRule"/>
</dbReference>
<evidence type="ECO:0000256" key="2">
    <source>
        <dbReference type="ARBA" id="ARBA00022555"/>
    </source>
</evidence>
<comment type="catalytic activity">
    <reaction evidence="7 8">
        <text>an N-acyl-L-alpha-aminoacyl-tRNA + H2O = an N-acyl-L-amino acid + a tRNA + H(+)</text>
        <dbReference type="Rhea" id="RHEA:54448"/>
        <dbReference type="Rhea" id="RHEA-COMP:10123"/>
        <dbReference type="Rhea" id="RHEA-COMP:13883"/>
        <dbReference type="ChEBI" id="CHEBI:15377"/>
        <dbReference type="ChEBI" id="CHEBI:15378"/>
        <dbReference type="ChEBI" id="CHEBI:59874"/>
        <dbReference type="ChEBI" id="CHEBI:78442"/>
        <dbReference type="ChEBI" id="CHEBI:138191"/>
        <dbReference type="EC" id="3.1.1.29"/>
    </reaction>
</comment>
<feature type="binding site" evidence="7">
    <location>
        <position position="14"/>
    </location>
    <ligand>
        <name>tRNA</name>
        <dbReference type="ChEBI" id="CHEBI:17843"/>
    </ligand>
</feature>
<dbReference type="Proteomes" id="UP000317178">
    <property type="component" value="Chromosome"/>
</dbReference>
<dbReference type="RefSeq" id="WP_144994545.1">
    <property type="nucleotide sequence ID" value="NZ_CP036281.1"/>
</dbReference>
<dbReference type="SUPFAM" id="SSF53178">
    <property type="entry name" value="Peptidyl-tRNA hydrolase-like"/>
    <property type="match status" value="1"/>
</dbReference>
<reference evidence="11 12" key="1">
    <citation type="submission" date="2019-02" db="EMBL/GenBank/DDBJ databases">
        <title>Deep-cultivation of Planctomycetes and their phenomic and genomic characterization uncovers novel biology.</title>
        <authorList>
            <person name="Wiegand S."/>
            <person name="Jogler M."/>
            <person name="Boedeker C."/>
            <person name="Pinto D."/>
            <person name="Vollmers J."/>
            <person name="Rivas-Marin E."/>
            <person name="Kohn T."/>
            <person name="Peeters S.H."/>
            <person name="Heuer A."/>
            <person name="Rast P."/>
            <person name="Oberbeckmann S."/>
            <person name="Bunk B."/>
            <person name="Jeske O."/>
            <person name="Meyerdierks A."/>
            <person name="Storesund J.E."/>
            <person name="Kallscheuer N."/>
            <person name="Luecker S."/>
            <person name="Lage O.M."/>
            <person name="Pohl T."/>
            <person name="Merkel B.J."/>
            <person name="Hornburger P."/>
            <person name="Mueller R.-W."/>
            <person name="Bruemmer F."/>
            <person name="Labrenz M."/>
            <person name="Spormann A.M."/>
            <person name="Op den Camp H."/>
            <person name="Overmann J."/>
            <person name="Amann R."/>
            <person name="Jetten M.S.M."/>
            <person name="Mascher T."/>
            <person name="Medema M.H."/>
            <person name="Devos D.P."/>
            <person name="Kaster A.-K."/>
            <person name="Ovreas L."/>
            <person name="Rohde M."/>
            <person name="Galperin M.Y."/>
            <person name="Jogler C."/>
        </authorList>
    </citation>
    <scope>NUCLEOTIDE SEQUENCE [LARGE SCALE GENOMIC DNA]</scope>
    <source>
        <strain evidence="11 12">Pla110</strain>
    </source>
</reference>
<feature type="active site" description="Proton acceptor" evidence="7">
    <location>
        <position position="19"/>
    </location>
</feature>
<dbReference type="KEGG" id="plon:Pla110_14280"/>
<dbReference type="InterPro" id="IPR018171">
    <property type="entry name" value="Pept_tRNA_hydro_CS"/>
</dbReference>
<comment type="subunit">
    <text evidence="7">Monomer.</text>
</comment>
<comment type="function">
    <text evidence="7">Catalyzes the release of premature peptidyl moieties from peptidyl-tRNA molecules trapped in stalled 50S ribosomal subunits, and thus maintains levels of free tRNAs and 50S ribosomes.</text>
</comment>
<dbReference type="Gene3D" id="3.40.50.1470">
    <property type="entry name" value="Peptidyl-tRNA hydrolase"/>
    <property type="match status" value="1"/>
</dbReference>
<feature type="compositionally biased region" description="Basic and acidic residues" evidence="10">
    <location>
        <begin position="190"/>
        <end position="204"/>
    </location>
</feature>
<evidence type="ECO:0000256" key="7">
    <source>
        <dbReference type="HAMAP-Rule" id="MF_00083"/>
    </source>
</evidence>
<feature type="binding site" evidence="7">
    <location>
        <position position="64"/>
    </location>
    <ligand>
        <name>tRNA</name>
        <dbReference type="ChEBI" id="CHEBI:17843"/>
    </ligand>
</feature>
<feature type="site" description="Discriminates between blocked and unblocked aminoacyl-tRNA" evidence="7">
    <location>
        <position position="9"/>
    </location>
</feature>
<keyword evidence="12" id="KW-1185">Reference proteome</keyword>
<dbReference type="GO" id="GO:0000049">
    <property type="term" value="F:tRNA binding"/>
    <property type="evidence" value="ECO:0007669"/>
    <property type="project" value="UniProtKB-UniRule"/>
</dbReference>
<gene>
    <name evidence="7 11" type="primary">pth</name>
    <name evidence="11" type="ORF">Pla110_14280</name>
</gene>
<evidence type="ECO:0000256" key="5">
    <source>
        <dbReference type="ARBA" id="ARBA00038063"/>
    </source>
</evidence>
<dbReference type="GO" id="GO:0005737">
    <property type="term" value="C:cytoplasm"/>
    <property type="evidence" value="ECO:0007669"/>
    <property type="project" value="UniProtKB-SubCell"/>
</dbReference>
<dbReference type="Pfam" id="PF01195">
    <property type="entry name" value="Pept_tRNA_hydro"/>
    <property type="match status" value="1"/>
</dbReference>
<dbReference type="PANTHER" id="PTHR17224:SF1">
    <property type="entry name" value="PEPTIDYL-TRNA HYDROLASE"/>
    <property type="match status" value="1"/>
</dbReference>
<dbReference type="EC" id="3.1.1.29" evidence="1 7"/>
<evidence type="ECO:0000256" key="8">
    <source>
        <dbReference type="RuleBase" id="RU000673"/>
    </source>
</evidence>
<dbReference type="PANTHER" id="PTHR17224">
    <property type="entry name" value="PEPTIDYL-TRNA HYDROLASE"/>
    <property type="match status" value="1"/>
</dbReference>
<evidence type="ECO:0000256" key="4">
    <source>
        <dbReference type="ARBA" id="ARBA00022884"/>
    </source>
</evidence>
<dbReference type="EMBL" id="CP036281">
    <property type="protein sequence ID" value="QDU79714.1"/>
    <property type="molecule type" value="Genomic_DNA"/>
</dbReference>
<dbReference type="GO" id="GO:0072344">
    <property type="term" value="P:rescue of stalled ribosome"/>
    <property type="evidence" value="ECO:0007669"/>
    <property type="project" value="UniProtKB-UniRule"/>
</dbReference>